<sequence length="373" mass="43124">MPLSLSHLLEKQHVSEAASPMAGLLDGLRGHTLVIPDIESLSPRWAMKVNPYLTSVRAEYNEWVRLWFKEERIRNKIAAMDADRFAAMAFPRTGRQEVLNVSKFIAWFFPWDDVIDDAATEQEPADIARYRDDTIDVVRECLLTDLEQPSKIHPDPAIQSFWDIGAAIRASGTPESNQRVAYQQCLFIASAAESQILRKSTGPMTVAQHLKWREDNIAVHALMELIYYANKTQIPSQWRWENNAQMREMWKEIAWIVSNSNDLFSLRRELMHGQYENVVPLLMYHEGLAPQAAVDKTAEMIHESYERFYQLEAKLYEAVDPAELENVKTYVHAFKDLVMCHLHWSYGLKRYMDPHMVQKAGKIVFDIQTPVAM</sequence>
<dbReference type="InterPro" id="IPR034686">
    <property type="entry name" value="Terpene_cyclase-like_2"/>
</dbReference>
<keyword evidence="3 4" id="KW-0460">Magnesium</keyword>
<evidence type="ECO:0000313" key="6">
    <source>
        <dbReference type="Proteomes" id="UP000664521"/>
    </source>
</evidence>
<accession>A0A8H3EQD9</accession>
<dbReference type="EC" id="4.2.3.-" evidence="4"/>
<dbReference type="PANTHER" id="PTHR35201">
    <property type="entry name" value="TERPENE SYNTHASE"/>
    <property type="match status" value="1"/>
</dbReference>
<dbReference type="Pfam" id="PF19086">
    <property type="entry name" value="Terpene_syn_C_2"/>
    <property type="match status" value="1"/>
</dbReference>
<dbReference type="GO" id="GO:0046872">
    <property type="term" value="F:metal ion binding"/>
    <property type="evidence" value="ECO:0007669"/>
    <property type="project" value="UniProtKB-KW"/>
</dbReference>
<dbReference type="SUPFAM" id="SSF48576">
    <property type="entry name" value="Terpenoid synthases"/>
    <property type="match status" value="1"/>
</dbReference>
<dbReference type="PANTHER" id="PTHR35201:SF4">
    <property type="entry name" value="BETA-PINACENE SYNTHASE-RELATED"/>
    <property type="match status" value="1"/>
</dbReference>
<comment type="similarity">
    <text evidence="2 4">Belongs to the terpene synthase family.</text>
</comment>
<dbReference type="GO" id="GO:0010333">
    <property type="term" value="F:terpene synthase activity"/>
    <property type="evidence" value="ECO:0007669"/>
    <property type="project" value="InterPro"/>
</dbReference>
<name>A0A8H3EQD9_9LECA</name>
<gene>
    <name evidence="5" type="ORF">HETSPECPRED_009648</name>
</gene>
<protein>
    <recommendedName>
        <fullName evidence="4">Terpene synthase</fullName>
        <ecNumber evidence="4">4.2.3.-</ecNumber>
    </recommendedName>
</protein>
<dbReference type="Gene3D" id="1.10.600.10">
    <property type="entry name" value="Farnesyl Diphosphate Synthase"/>
    <property type="match status" value="1"/>
</dbReference>
<evidence type="ECO:0000256" key="1">
    <source>
        <dbReference type="ARBA" id="ARBA00001946"/>
    </source>
</evidence>
<dbReference type="InterPro" id="IPR008949">
    <property type="entry name" value="Isoprenoid_synthase_dom_sf"/>
</dbReference>
<evidence type="ECO:0000256" key="2">
    <source>
        <dbReference type="ARBA" id="ARBA00006333"/>
    </source>
</evidence>
<dbReference type="Proteomes" id="UP000664521">
    <property type="component" value="Unassembled WGS sequence"/>
</dbReference>
<keyword evidence="4" id="KW-0456">Lyase</keyword>
<dbReference type="SFLD" id="SFLDG01020">
    <property type="entry name" value="Terpene_Cyclase_Like_2"/>
    <property type="match status" value="1"/>
</dbReference>
<dbReference type="GO" id="GO:0008299">
    <property type="term" value="P:isoprenoid biosynthetic process"/>
    <property type="evidence" value="ECO:0007669"/>
    <property type="project" value="UniProtKB-ARBA"/>
</dbReference>
<evidence type="ECO:0000313" key="5">
    <source>
        <dbReference type="EMBL" id="CAF9910197.1"/>
    </source>
</evidence>
<comment type="caution">
    <text evidence="5">The sequence shown here is derived from an EMBL/GenBank/DDBJ whole genome shotgun (WGS) entry which is preliminary data.</text>
</comment>
<dbReference type="SFLD" id="SFLDS00005">
    <property type="entry name" value="Isoprenoid_Synthase_Type_I"/>
    <property type="match status" value="1"/>
</dbReference>
<dbReference type="AlphaFoldDB" id="A0A8H3EQD9"/>
<reference evidence="5" key="1">
    <citation type="submission" date="2021-03" db="EMBL/GenBank/DDBJ databases">
        <authorList>
            <person name="Tagirdzhanova G."/>
        </authorList>
    </citation>
    <scope>NUCLEOTIDE SEQUENCE</scope>
</reference>
<dbReference type="EMBL" id="CAJPDS010000008">
    <property type="protein sequence ID" value="CAF9910197.1"/>
    <property type="molecule type" value="Genomic_DNA"/>
</dbReference>
<evidence type="ECO:0000256" key="4">
    <source>
        <dbReference type="RuleBase" id="RU366034"/>
    </source>
</evidence>
<comment type="cofactor">
    <cofactor evidence="1 4">
        <name>Mg(2+)</name>
        <dbReference type="ChEBI" id="CHEBI:18420"/>
    </cofactor>
</comment>
<proteinExistence type="inferred from homology"/>
<keyword evidence="6" id="KW-1185">Reference proteome</keyword>
<evidence type="ECO:0000256" key="3">
    <source>
        <dbReference type="ARBA" id="ARBA00022842"/>
    </source>
</evidence>
<dbReference type="OrthoDB" id="2861623at2759"/>
<keyword evidence="4" id="KW-0479">Metal-binding</keyword>
<organism evidence="5 6">
    <name type="scientific">Heterodermia speciosa</name>
    <dbReference type="NCBI Taxonomy" id="116794"/>
    <lineage>
        <taxon>Eukaryota</taxon>
        <taxon>Fungi</taxon>
        <taxon>Dikarya</taxon>
        <taxon>Ascomycota</taxon>
        <taxon>Pezizomycotina</taxon>
        <taxon>Lecanoromycetes</taxon>
        <taxon>OSLEUM clade</taxon>
        <taxon>Lecanoromycetidae</taxon>
        <taxon>Caliciales</taxon>
        <taxon>Physciaceae</taxon>
        <taxon>Heterodermia</taxon>
    </lineage>
</organism>